<dbReference type="AlphaFoldDB" id="A0A3L6ZYI8"/>
<keyword evidence="7" id="KW-1185">Reference proteome</keyword>
<keyword evidence="4" id="KW-0812">Transmembrane</keyword>
<organism evidence="6 7">
    <name type="scientific">Mycetocola manganoxydans</name>
    <dbReference type="NCBI Taxonomy" id="699879"/>
    <lineage>
        <taxon>Bacteria</taxon>
        <taxon>Bacillati</taxon>
        <taxon>Actinomycetota</taxon>
        <taxon>Actinomycetes</taxon>
        <taxon>Micrococcales</taxon>
        <taxon>Microbacteriaceae</taxon>
        <taxon>Mycetocola</taxon>
    </lineage>
</organism>
<dbReference type="RefSeq" id="WP_121671845.1">
    <property type="nucleotide sequence ID" value="NZ_BMXM01000003.1"/>
</dbReference>
<keyword evidence="3" id="KW-0624">Polysaccharide degradation</keyword>
<reference evidence="6 7" key="1">
    <citation type="submission" date="2018-10" db="EMBL/GenBank/DDBJ databases">
        <authorList>
            <person name="Li J."/>
        </authorList>
    </citation>
    <scope>NUCLEOTIDE SEQUENCE [LARGE SCALE GENOMIC DNA]</scope>
    <source>
        <strain evidence="6 7">CCTCC AB209002</strain>
    </source>
</reference>
<keyword evidence="2" id="KW-0326">Glycosidase</keyword>
<dbReference type="PANTHER" id="PTHR13817:SF166">
    <property type="entry name" value="NEURONAL IGCAM-RELATED"/>
    <property type="match status" value="1"/>
</dbReference>
<evidence type="ECO:0000256" key="1">
    <source>
        <dbReference type="ARBA" id="ARBA00022737"/>
    </source>
</evidence>
<dbReference type="Pfam" id="PF00041">
    <property type="entry name" value="fn3"/>
    <property type="match status" value="2"/>
</dbReference>
<keyword evidence="1" id="KW-0677">Repeat</keyword>
<keyword evidence="2" id="KW-0378">Hydrolase</keyword>
<dbReference type="InterPro" id="IPR003961">
    <property type="entry name" value="FN3_dom"/>
</dbReference>
<proteinExistence type="predicted"/>
<dbReference type="EMBL" id="RCUV01000003">
    <property type="protein sequence ID" value="RLP72989.1"/>
    <property type="molecule type" value="Genomic_DNA"/>
</dbReference>
<dbReference type="Pfam" id="PF14200">
    <property type="entry name" value="RicinB_lectin_2"/>
    <property type="match status" value="1"/>
</dbReference>
<dbReference type="InterPro" id="IPR036116">
    <property type="entry name" value="FN3_sf"/>
</dbReference>
<keyword evidence="4" id="KW-0472">Membrane</keyword>
<dbReference type="PROSITE" id="PS50231">
    <property type="entry name" value="RICIN_B_LECTIN"/>
    <property type="match status" value="1"/>
</dbReference>
<dbReference type="Gene3D" id="2.80.10.50">
    <property type="match status" value="1"/>
</dbReference>
<feature type="domain" description="Fibronectin type-III" evidence="5">
    <location>
        <begin position="211"/>
        <end position="297"/>
    </location>
</feature>
<feature type="domain" description="Fibronectin type-III" evidence="5">
    <location>
        <begin position="453"/>
        <end position="544"/>
    </location>
</feature>
<dbReference type="InterPro" id="IPR013783">
    <property type="entry name" value="Ig-like_fold"/>
</dbReference>
<feature type="transmembrane region" description="Helical" evidence="4">
    <location>
        <begin position="21"/>
        <end position="40"/>
    </location>
</feature>
<evidence type="ECO:0000313" key="7">
    <source>
        <dbReference type="Proteomes" id="UP000270299"/>
    </source>
</evidence>
<dbReference type="SUPFAM" id="SSF49265">
    <property type="entry name" value="Fibronectin type III"/>
    <property type="match status" value="2"/>
</dbReference>
<evidence type="ECO:0000256" key="2">
    <source>
        <dbReference type="ARBA" id="ARBA00023295"/>
    </source>
</evidence>
<dbReference type="SMART" id="SM00060">
    <property type="entry name" value="FN3"/>
    <property type="match status" value="2"/>
</dbReference>
<dbReference type="PROSITE" id="PS50853">
    <property type="entry name" value="FN3"/>
    <property type="match status" value="2"/>
</dbReference>
<evidence type="ECO:0000259" key="5">
    <source>
        <dbReference type="PROSITE" id="PS50853"/>
    </source>
</evidence>
<dbReference type="Gene3D" id="2.60.40.10">
    <property type="entry name" value="Immunoglobulins"/>
    <property type="match status" value="2"/>
</dbReference>
<evidence type="ECO:0000256" key="4">
    <source>
        <dbReference type="SAM" id="Phobius"/>
    </source>
</evidence>
<comment type="caution">
    <text evidence="6">The sequence shown here is derived from an EMBL/GenBank/DDBJ whole genome shotgun (WGS) entry which is preliminary data.</text>
</comment>
<dbReference type="CDD" id="cd00063">
    <property type="entry name" value="FN3"/>
    <property type="match status" value="2"/>
</dbReference>
<dbReference type="GO" id="GO:0016798">
    <property type="term" value="F:hydrolase activity, acting on glycosyl bonds"/>
    <property type="evidence" value="ECO:0007669"/>
    <property type="project" value="UniProtKB-KW"/>
</dbReference>
<name>A0A3L6ZYI8_9MICO</name>
<dbReference type="Proteomes" id="UP000270299">
    <property type="component" value="Unassembled WGS sequence"/>
</dbReference>
<gene>
    <name evidence="6" type="ORF">D9V29_03005</name>
</gene>
<dbReference type="OrthoDB" id="2702399at2"/>
<dbReference type="SUPFAM" id="SSF50370">
    <property type="entry name" value="Ricin B-like lectins"/>
    <property type="match status" value="1"/>
</dbReference>
<sequence length="642" mass="66568">MSAPAAQRVASRQVTRRRVRQGPLVAMAVIALLLAIFTVGNTGQSEATLRDTTSGEILAVQAASIKAASAVTTSPAVQFSAGVTEKTGGLTITNTGSIEADYRTVTTVEGSAALASGVRVWMWASTPAGGCATTAVDPKTGTWASFPELTGTLAAGGSQFYCVKTSLITPVGLASGTAVTATFSTTLSHSSWTSAATSSVTQTFVDANPSAPSGLTFSGTTSASTTLNWTASTDDVGVTGYDVYRGTTLIGSTTGATSFIVTGLSASTSYSFTVRARDGAGHTSPASPIATEKTLSVSAPTGWFQLVNTKSQLCIDASGSGTANFTPLVQWTCSNPASLNQQWSFSGPNSAGYYTVVPRHSSSVIWDVESASNNNAARIILYGPNSGTNQQWSVIAVGTDKYQFVARNSGKCMSVVGGVSTVNATFEQVTCNPADPAQTFSLRSSVAPVSPSEPRNLTATPAGSTSISLSWATPTNSVGVVGYVVYRNGVARSSHPSGLSFLDTGLNPGTTYTYTVRAKNAAGQTFNPSLSASATTSTINAPPKLTCKSYDAWYLEYTWQEPTTEVVRYESYLNGVLMPLSDAWAPPTKWWPVLQLGTQNVPTNLTGTVAVEVRQVLSNGTQVSMGVGTLRIGPSSAPYNCS</sequence>
<dbReference type="InterPro" id="IPR050964">
    <property type="entry name" value="Striated_Muscle_Regulatory"/>
</dbReference>
<dbReference type="GO" id="GO:0000272">
    <property type="term" value="P:polysaccharide catabolic process"/>
    <property type="evidence" value="ECO:0007669"/>
    <property type="project" value="UniProtKB-KW"/>
</dbReference>
<accession>A0A3L6ZYI8</accession>
<evidence type="ECO:0000256" key="3">
    <source>
        <dbReference type="ARBA" id="ARBA00023326"/>
    </source>
</evidence>
<dbReference type="SMART" id="SM00458">
    <property type="entry name" value="RICIN"/>
    <property type="match status" value="1"/>
</dbReference>
<dbReference type="CDD" id="cd00161">
    <property type="entry name" value="beta-trefoil_Ricin-like"/>
    <property type="match status" value="1"/>
</dbReference>
<dbReference type="InterPro" id="IPR035992">
    <property type="entry name" value="Ricin_B-like_lectins"/>
</dbReference>
<dbReference type="PANTHER" id="PTHR13817">
    <property type="entry name" value="TITIN"/>
    <property type="match status" value="1"/>
</dbReference>
<evidence type="ECO:0000313" key="6">
    <source>
        <dbReference type="EMBL" id="RLP72989.1"/>
    </source>
</evidence>
<keyword evidence="3" id="KW-0119">Carbohydrate metabolism</keyword>
<keyword evidence="4" id="KW-1133">Transmembrane helix</keyword>
<dbReference type="InterPro" id="IPR000772">
    <property type="entry name" value="Ricin_B_lectin"/>
</dbReference>
<protein>
    <recommendedName>
        <fullName evidence="5">Fibronectin type-III domain-containing protein</fullName>
    </recommendedName>
</protein>